<comment type="caution">
    <text evidence="1">The sequence shown here is derived from an EMBL/GenBank/DDBJ whole genome shotgun (WGS) entry which is preliminary data.</text>
</comment>
<organism evidence="1 2">
    <name type="scientific">Streptomyces abikoensis</name>
    <dbReference type="NCBI Taxonomy" id="97398"/>
    <lineage>
        <taxon>Bacteria</taxon>
        <taxon>Bacillati</taxon>
        <taxon>Actinomycetota</taxon>
        <taxon>Actinomycetes</taxon>
        <taxon>Kitasatosporales</taxon>
        <taxon>Streptomycetaceae</taxon>
        <taxon>Streptomyces</taxon>
    </lineage>
</organism>
<protein>
    <submittedName>
        <fullName evidence="1">Uncharacterized protein</fullName>
    </submittedName>
</protein>
<gene>
    <name evidence="1" type="ORF">ACH4TF_34340</name>
</gene>
<sequence>MEQRELMEIEHALRVGAWVPTGEERQLGAAFFTRRDRVDSEAGQYPAGMPLDKHHGALLTQLVTARARLAQELTEDVLPLWQAQLAGSPMLRLVKDLTAAAGSLEPYANRLLTAWATSRPADPDPDLIEQEARRLETSLEEAEEYLRYWGAVFWEKDHLSDADRAEVMDTLNDIGTVGSVAYAAFSERLDH</sequence>
<reference evidence="1 2" key="1">
    <citation type="submission" date="2024-10" db="EMBL/GenBank/DDBJ databases">
        <title>The Natural Products Discovery Center: Release of the First 8490 Sequenced Strains for Exploring Actinobacteria Biosynthetic Diversity.</title>
        <authorList>
            <person name="Kalkreuter E."/>
            <person name="Kautsar S.A."/>
            <person name="Yang D."/>
            <person name="Bader C.D."/>
            <person name="Teijaro C.N."/>
            <person name="Fluegel L."/>
            <person name="Davis C.M."/>
            <person name="Simpson J.R."/>
            <person name="Lauterbach L."/>
            <person name="Steele A.D."/>
            <person name="Gui C."/>
            <person name="Meng S."/>
            <person name="Li G."/>
            <person name="Viehrig K."/>
            <person name="Ye F."/>
            <person name="Su P."/>
            <person name="Kiefer A.F."/>
            <person name="Nichols A."/>
            <person name="Cepeda A.J."/>
            <person name="Yan W."/>
            <person name="Fan B."/>
            <person name="Jiang Y."/>
            <person name="Adhikari A."/>
            <person name="Zheng C.-J."/>
            <person name="Schuster L."/>
            <person name="Cowan T.M."/>
            <person name="Smanski M.J."/>
            <person name="Chevrette M.G."/>
            <person name="De Carvalho L.P.S."/>
            <person name="Shen B."/>
        </authorList>
    </citation>
    <scope>NUCLEOTIDE SEQUENCE [LARGE SCALE GENOMIC DNA]</scope>
    <source>
        <strain evidence="1 2">NPDC020979</strain>
    </source>
</reference>
<dbReference type="Proteomes" id="UP001611162">
    <property type="component" value="Unassembled WGS sequence"/>
</dbReference>
<dbReference type="EMBL" id="JBIRRB010000024">
    <property type="protein sequence ID" value="MFI0915464.1"/>
    <property type="molecule type" value="Genomic_DNA"/>
</dbReference>
<keyword evidence="2" id="KW-1185">Reference proteome</keyword>
<evidence type="ECO:0000313" key="2">
    <source>
        <dbReference type="Proteomes" id="UP001611162"/>
    </source>
</evidence>
<evidence type="ECO:0000313" key="1">
    <source>
        <dbReference type="EMBL" id="MFI0915464.1"/>
    </source>
</evidence>
<accession>A0ABW7TD47</accession>
<dbReference type="RefSeq" id="WP_397615031.1">
    <property type="nucleotide sequence ID" value="NZ_JBIRRB010000024.1"/>
</dbReference>
<proteinExistence type="predicted"/>
<name>A0ABW7TD47_9ACTN</name>